<dbReference type="InterPro" id="IPR023753">
    <property type="entry name" value="FAD/NAD-binding_dom"/>
</dbReference>
<dbReference type="AlphaFoldDB" id="A0A1N7GNX4"/>
<dbReference type="Gene3D" id="3.30.390.30">
    <property type="match status" value="1"/>
</dbReference>
<evidence type="ECO:0000313" key="9">
    <source>
        <dbReference type="Proteomes" id="UP000186218"/>
    </source>
</evidence>
<dbReference type="Pfam" id="PF14759">
    <property type="entry name" value="Reductase_C"/>
    <property type="match status" value="1"/>
</dbReference>
<dbReference type="STRING" id="1344003.SAMN05445060_2937"/>
<accession>A0A1N7GNX4</accession>
<evidence type="ECO:0000256" key="4">
    <source>
        <dbReference type="ARBA" id="ARBA00023002"/>
    </source>
</evidence>
<gene>
    <name evidence="8" type="ORF">SAMN05445060_2937</name>
</gene>
<keyword evidence="3" id="KW-0274">FAD</keyword>
<organism evidence="8 9">
    <name type="scientific">Williamsia sterculiae</name>
    <dbReference type="NCBI Taxonomy" id="1344003"/>
    <lineage>
        <taxon>Bacteria</taxon>
        <taxon>Bacillati</taxon>
        <taxon>Actinomycetota</taxon>
        <taxon>Actinomycetes</taxon>
        <taxon>Mycobacteriales</taxon>
        <taxon>Nocardiaceae</taxon>
        <taxon>Williamsia</taxon>
    </lineage>
</organism>
<evidence type="ECO:0000259" key="7">
    <source>
        <dbReference type="Pfam" id="PF14759"/>
    </source>
</evidence>
<feature type="region of interest" description="Disordered" evidence="5">
    <location>
        <begin position="1"/>
        <end position="31"/>
    </location>
</feature>
<dbReference type="InterPro" id="IPR050446">
    <property type="entry name" value="FAD-oxidoreductase/Apoptosis"/>
</dbReference>
<evidence type="ECO:0000313" key="8">
    <source>
        <dbReference type="EMBL" id="SIS14270.1"/>
    </source>
</evidence>
<dbReference type="Proteomes" id="UP000186218">
    <property type="component" value="Unassembled WGS sequence"/>
</dbReference>
<dbReference type="InterPro" id="IPR016156">
    <property type="entry name" value="FAD/NAD-linked_Rdtase_dimer_sf"/>
</dbReference>
<dbReference type="SUPFAM" id="SSF51905">
    <property type="entry name" value="FAD/NAD(P)-binding domain"/>
    <property type="match status" value="2"/>
</dbReference>
<comment type="cofactor">
    <cofactor evidence="1">
        <name>FAD</name>
        <dbReference type="ChEBI" id="CHEBI:57692"/>
    </cofactor>
</comment>
<dbReference type="Gene3D" id="3.50.50.60">
    <property type="entry name" value="FAD/NAD(P)-binding domain"/>
    <property type="match status" value="2"/>
</dbReference>
<sequence length="413" mass="42716">MTVAQESRAQESRAQESRAQGNGTRTVGPDAGLVVVGSGPGGLGAATTYRDLRPSSPVTILTADDRLPYDRPPLSKDFLRRETSADDIALQDEGWYGEHRITVRTGVDVESIDPRAHTVTLAGGETVGYASLVLATGAEPVVPPITGVGDHAFFLRNLDDATDLRDKAADADSAVVIGSGFIGCEVAASLASIGVATTIVAPEEVPQQARLGREAGERILGFLQQAGVSYTGGVTVEAVESGVVRLGGGVAIDTDLVVAATGIRSSSGLAKAAGITLADGRVAVDEFMRTDVADVYAAGDVASPVNATAGRRIPTEHWDDSSAQGEIAGAAAAGQQRAWDAVPTFWSDIGSASIQYGGWGDGYDDDHLVDRGDGALAVWYRTGDVTVGALTVSDDEDYQIALKLIAEKRPPAG</sequence>
<evidence type="ECO:0000259" key="6">
    <source>
        <dbReference type="Pfam" id="PF07992"/>
    </source>
</evidence>
<keyword evidence="2" id="KW-0285">Flavoprotein</keyword>
<dbReference type="PANTHER" id="PTHR43557:SF2">
    <property type="entry name" value="RIESKE DOMAIN-CONTAINING PROTEIN-RELATED"/>
    <property type="match status" value="1"/>
</dbReference>
<dbReference type="GO" id="GO:0016651">
    <property type="term" value="F:oxidoreductase activity, acting on NAD(P)H"/>
    <property type="evidence" value="ECO:0007669"/>
    <property type="project" value="TreeGrafter"/>
</dbReference>
<reference evidence="8 9" key="1">
    <citation type="submission" date="2017-01" db="EMBL/GenBank/DDBJ databases">
        <authorList>
            <person name="Mah S.A."/>
            <person name="Swanson W.J."/>
            <person name="Moy G.W."/>
            <person name="Vacquier V.D."/>
        </authorList>
    </citation>
    <scope>NUCLEOTIDE SEQUENCE [LARGE SCALE GENOMIC DNA]</scope>
    <source>
        <strain evidence="8 9">CPCC 203464</strain>
    </source>
</reference>
<dbReference type="PANTHER" id="PTHR43557">
    <property type="entry name" value="APOPTOSIS-INDUCING FACTOR 1"/>
    <property type="match status" value="1"/>
</dbReference>
<evidence type="ECO:0000256" key="2">
    <source>
        <dbReference type="ARBA" id="ARBA00022630"/>
    </source>
</evidence>
<dbReference type="EMBL" id="FTNT01000009">
    <property type="protein sequence ID" value="SIS14270.1"/>
    <property type="molecule type" value="Genomic_DNA"/>
</dbReference>
<evidence type="ECO:0000256" key="5">
    <source>
        <dbReference type="SAM" id="MobiDB-lite"/>
    </source>
</evidence>
<name>A0A1N7GNX4_9NOCA</name>
<feature type="domain" description="Reductase C-terminal" evidence="7">
    <location>
        <begin position="345"/>
        <end position="410"/>
    </location>
</feature>
<feature type="domain" description="FAD/NAD(P)-binding" evidence="6">
    <location>
        <begin position="33"/>
        <end position="311"/>
    </location>
</feature>
<dbReference type="InterPro" id="IPR028202">
    <property type="entry name" value="Reductase_C"/>
</dbReference>
<evidence type="ECO:0000256" key="3">
    <source>
        <dbReference type="ARBA" id="ARBA00022827"/>
    </source>
</evidence>
<dbReference type="InterPro" id="IPR036188">
    <property type="entry name" value="FAD/NAD-bd_sf"/>
</dbReference>
<dbReference type="PRINTS" id="PR00368">
    <property type="entry name" value="FADPNR"/>
</dbReference>
<proteinExistence type="predicted"/>
<protein>
    <submittedName>
        <fullName evidence="8">Reductase C-terminal</fullName>
    </submittedName>
</protein>
<evidence type="ECO:0000256" key="1">
    <source>
        <dbReference type="ARBA" id="ARBA00001974"/>
    </source>
</evidence>
<dbReference type="Pfam" id="PF07992">
    <property type="entry name" value="Pyr_redox_2"/>
    <property type="match status" value="1"/>
</dbReference>
<dbReference type="GO" id="GO:0005737">
    <property type="term" value="C:cytoplasm"/>
    <property type="evidence" value="ECO:0007669"/>
    <property type="project" value="TreeGrafter"/>
</dbReference>
<dbReference type="PRINTS" id="PR00411">
    <property type="entry name" value="PNDRDTASEI"/>
</dbReference>
<keyword evidence="4" id="KW-0560">Oxidoreductase</keyword>
<dbReference type="SUPFAM" id="SSF55424">
    <property type="entry name" value="FAD/NAD-linked reductases, dimerisation (C-terminal) domain"/>
    <property type="match status" value="1"/>
</dbReference>
<dbReference type="RefSeq" id="WP_234974412.1">
    <property type="nucleotide sequence ID" value="NZ_FTNT01000009.1"/>
</dbReference>
<keyword evidence="9" id="KW-1185">Reference proteome</keyword>